<dbReference type="RefSeq" id="WP_075869302.1">
    <property type="nucleotide sequence ID" value="NZ_CALYQA010000002.1"/>
</dbReference>
<keyword evidence="3 6" id="KW-0547">Nucleotide-binding</keyword>
<keyword evidence="2 6" id="KW-0819">tRNA processing</keyword>
<evidence type="ECO:0000256" key="6">
    <source>
        <dbReference type="HAMAP-Rule" id="MF_01161"/>
    </source>
</evidence>
<sequence>MSIIDFKKLFQPSDFENCKIVIAAVSGGGDSTSLLFLLRDYLKELENPPELIAVTVDHRLRPESAAEAEEVGKLCERLNVKHETVCWADAKPQTALSHEARIARYGLLFSVAEKVGASVIMTGHTLNDQAETYEMRLHRGSHRGLACMPRESLLMRKIRLIRPLLGVKRQTLREYLRSINQDWIDDPTNENPHYERVRIRKRLKDEDVDAIAKKVEEAATFRRAQSKAAARLIDKLGITMQHALCTISEVSDEQLNDPQFPFVMGVLASIIGGSQVLASDSQVDFLKNQFSKKRTSLYHFTLLGTVIELNGKNIRLWREARNQTASVAGAHSSIIWDGRYRIDNRSDNAIRVNVPSLCDIKAVAQEQNINNRSIHFLSLQTALAIFSRSGIDIPALTGKLVHAENLTCKRFMRPFGWLISSDDYPLFKILSRFFEITLSTSQENDQKAG</sequence>
<dbReference type="GO" id="GO:0005524">
    <property type="term" value="F:ATP binding"/>
    <property type="evidence" value="ECO:0007669"/>
    <property type="project" value="UniProtKB-UniRule"/>
</dbReference>
<feature type="domain" description="tRNA(Ile)-lysidine/2-thiocytidine synthase N-terminal" evidence="7">
    <location>
        <begin position="21"/>
        <end position="201"/>
    </location>
</feature>
<dbReference type="Proteomes" id="UP000187344">
    <property type="component" value="Unassembled WGS sequence"/>
</dbReference>
<dbReference type="PANTHER" id="PTHR43033:SF1">
    <property type="entry name" value="TRNA(ILE)-LYSIDINE SYNTHASE-RELATED"/>
    <property type="match status" value="1"/>
</dbReference>
<dbReference type="Gene3D" id="3.40.50.620">
    <property type="entry name" value="HUPs"/>
    <property type="match status" value="1"/>
</dbReference>
<evidence type="ECO:0000313" key="9">
    <source>
        <dbReference type="Proteomes" id="UP000187344"/>
    </source>
</evidence>
<evidence type="ECO:0000313" key="8">
    <source>
        <dbReference type="EMBL" id="OLY44139.1"/>
    </source>
</evidence>
<comment type="subcellular location">
    <subcellularLocation>
        <location evidence="6">Cytoplasm</location>
    </subcellularLocation>
</comment>
<dbReference type="InterPro" id="IPR014729">
    <property type="entry name" value="Rossmann-like_a/b/a_fold"/>
</dbReference>
<evidence type="ECO:0000256" key="4">
    <source>
        <dbReference type="ARBA" id="ARBA00022840"/>
    </source>
</evidence>
<dbReference type="GO" id="GO:0032267">
    <property type="term" value="F:tRNA(Ile)-lysidine synthase activity"/>
    <property type="evidence" value="ECO:0007669"/>
    <property type="project" value="UniProtKB-EC"/>
</dbReference>
<dbReference type="InterPro" id="IPR012795">
    <property type="entry name" value="tRNA_Ile_lys_synt_N"/>
</dbReference>
<evidence type="ECO:0000256" key="5">
    <source>
        <dbReference type="ARBA" id="ARBA00048539"/>
    </source>
</evidence>
<gene>
    <name evidence="6" type="primary">tilS</name>
    <name evidence="8" type="ORF">PEB0149_016050</name>
</gene>
<comment type="similarity">
    <text evidence="6">Belongs to the tRNA(Ile)-lysidine synthase family.</text>
</comment>
<dbReference type="InterPro" id="IPR011063">
    <property type="entry name" value="TilS/TtcA_N"/>
</dbReference>
<dbReference type="EMBL" id="LXYT01000001">
    <property type="protein sequence ID" value="OLY44139.1"/>
    <property type="molecule type" value="Genomic_DNA"/>
</dbReference>
<evidence type="ECO:0000256" key="2">
    <source>
        <dbReference type="ARBA" id="ARBA00022694"/>
    </source>
</evidence>
<evidence type="ECO:0000256" key="3">
    <source>
        <dbReference type="ARBA" id="ARBA00022741"/>
    </source>
</evidence>
<dbReference type="HAMAP" id="MF_01161">
    <property type="entry name" value="tRNA_Ile_lys_synt"/>
    <property type="match status" value="1"/>
</dbReference>
<dbReference type="OrthoDB" id="9807403at2"/>
<dbReference type="GO" id="GO:0005737">
    <property type="term" value="C:cytoplasm"/>
    <property type="evidence" value="ECO:0007669"/>
    <property type="project" value="UniProtKB-SubCell"/>
</dbReference>
<proteinExistence type="inferred from homology"/>
<keyword evidence="9" id="KW-1185">Reference proteome</keyword>
<protein>
    <recommendedName>
        <fullName evidence="6">tRNA(Ile)-lysidine synthase</fullName>
        <ecNumber evidence="6">6.3.4.19</ecNumber>
    </recommendedName>
    <alternativeName>
        <fullName evidence="6">tRNA(Ile)-2-lysyl-cytidine synthase</fullName>
    </alternativeName>
    <alternativeName>
        <fullName evidence="6">tRNA(Ile)-lysidine synthetase</fullName>
    </alternativeName>
</protein>
<evidence type="ECO:0000256" key="1">
    <source>
        <dbReference type="ARBA" id="ARBA00022598"/>
    </source>
</evidence>
<comment type="domain">
    <text evidence="6">The N-terminal region contains the highly conserved SGGXDS motif, predicted to be a P-loop motif involved in ATP binding.</text>
</comment>
<evidence type="ECO:0000259" key="7">
    <source>
        <dbReference type="Pfam" id="PF01171"/>
    </source>
</evidence>
<dbReference type="NCBIfam" id="TIGR02432">
    <property type="entry name" value="lysidine_TilS_N"/>
    <property type="match status" value="1"/>
</dbReference>
<dbReference type="EC" id="6.3.4.19" evidence="6"/>
<comment type="caution">
    <text evidence="8">The sequence shown here is derived from an EMBL/GenBank/DDBJ whole genome shotgun (WGS) entry which is preliminary data.</text>
</comment>
<dbReference type="InterPro" id="IPR012094">
    <property type="entry name" value="tRNA_Ile_lys_synt"/>
</dbReference>
<dbReference type="CDD" id="cd01992">
    <property type="entry name" value="TilS_N"/>
    <property type="match status" value="1"/>
</dbReference>
<accession>A0A1R0FB69</accession>
<comment type="function">
    <text evidence="6">Ligates lysine onto the cytidine present at position 34 of the AUA codon-specific tRNA(Ile) that contains the anticodon CAU, in an ATP-dependent manner. Cytidine is converted to lysidine, thus changing the amino acid specificity of the tRNA from methionine to isoleucine.</text>
</comment>
<dbReference type="SUPFAM" id="SSF52402">
    <property type="entry name" value="Adenine nucleotide alpha hydrolases-like"/>
    <property type="match status" value="1"/>
</dbReference>
<keyword evidence="4 6" id="KW-0067">ATP-binding</keyword>
<reference evidence="8 9" key="1">
    <citation type="submission" date="2016-12" db="EMBL/GenBank/DDBJ databases">
        <title>Comparative genomics of Bartonella apis.</title>
        <authorList>
            <person name="Engel P."/>
        </authorList>
    </citation>
    <scope>NUCLEOTIDE SEQUENCE [LARGE SCALE GENOMIC DNA]</scope>
    <source>
        <strain evidence="8 9">PEB0149</strain>
    </source>
</reference>
<dbReference type="AlphaFoldDB" id="A0A1R0FB69"/>
<keyword evidence="6" id="KW-0963">Cytoplasm</keyword>
<dbReference type="Pfam" id="PF01171">
    <property type="entry name" value="ATP_bind_3"/>
    <property type="match status" value="1"/>
</dbReference>
<dbReference type="PANTHER" id="PTHR43033">
    <property type="entry name" value="TRNA(ILE)-LYSIDINE SYNTHASE-RELATED"/>
    <property type="match status" value="1"/>
</dbReference>
<comment type="catalytic activity">
    <reaction evidence="5 6">
        <text>cytidine(34) in tRNA(Ile2) + L-lysine + ATP = lysidine(34) in tRNA(Ile2) + AMP + diphosphate + H(+)</text>
        <dbReference type="Rhea" id="RHEA:43744"/>
        <dbReference type="Rhea" id="RHEA-COMP:10625"/>
        <dbReference type="Rhea" id="RHEA-COMP:10670"/>
        <dbReference type="ChEBI" id="CHEBI:15378"/>
        <dbReference type="ChEBI" id="CHEBI:30616"/>
        <dbReference type="ChEBI" id="CHEBI:32551"/>
        <dbReference type="ChEBI" id="CHEBI:33019"/>
        <dbReference type="ChEBI" id="CHEBI:82748"/>
        <dbReference type="ChEBI" id="CHEBI:83665"/>
        <dbReference type="ChEBI" id="CHEBI:456215"/>
        <dbReference type="EC" id="6.3.4.19"/>
    </reaction>
</comment>
<organism evidence="8 9">
    <name type="scientific">Bartonella apis</name>
    <dbReference type="NCBI Taxonomy" id="1686310"/>
    <lineage>
        <taxon>Bacteria</taxon>
        <taxon>Pseudomonadati</taxon>
        <taxon>Pseudomonadota</taxon>
        <taxon>Alphaproteobacteria</taxon>
        <taxon>Hyphomicrobiales</taxon>
        <taxon>Bartonellaceae</taxon>
        <taxon>Bartonella</taxon>
    </lineage>
</organism>
<keyword evidence="1 6" id="KW-0436">Ligase</keyword>
<name>A0A1R0FB69_9HYPH</name>
<feature type="binding site" evidence="6">
    <location>
        <begin position="26"/>
        <end position="31"/>
    </location>
    <ligand>
        <name>ATP</name>
        <dbReference type="ChEBI" id="CHEBI:30616"/>
    </ligand>
</feature>
<dbReference type="GO" id="GO:0006400">
    <property type="term" value="P:tRNA modification"/>
    <property type="evidence" value="ECO:0007669"/>
    <property type="project" value="UniProtKB-UniRule"/>
</dbReference>